<sequence length="96" mass="11225">MYIKEDNQKKTSQKKKLLVNNECGIMDYSLEENQLLKVTKNKNIKQVIVKKTNNNLPNTIVEPTITNRKIEMTASQEKHVNIMKKKIEKPIKEKSI</sequence>
<proteinExistence type="predicted"/>
<comment type="caution">
    <text evidence="1">The sequence shown here is derived from an EMBL/GenBank/DDBJ whole genome shotgun (WGS) entry which is preliminary data.</text>
</comment>
<protein>
    <submittedName>
        <fullName evidence="1">30424_t:CDS:1</fullName>
    </submittedName>
</protein>
<dbReference type="Proteomes" id="UP000789901">
    <property type="component" value="Unassembled WGS sequence"/>
</dbReference>
<organism evidence="1 2">
    <name type="scientific">Gigaspora margarita</name>
    <dbReference type="NCBI Taxonomy" id="4874"/>
    <lineage>
        <taxon>Eukaryota</taxon>
        <taxon>Fungi</taxon>
        <taxon>Fungi incertae sedis</taxon>
        <taxon>Mucoromycota</taxon>
        <taxon>Glomeromycotina</taxon>
        <taxon>Glomeromycetes</taxon>
        <taxon>Diversisporales</taxon>
        <taxon>Gigasporaceae</taxon>
        <taxon>Gigaspora</taxon>
    </lineage>
</organism>
<accession>A0ABN7XB12</accession>
<reference evidence="1 2" key="1">
    <citation type="submission" date="2021-06" db="EMBL/GenBank/DDBJ databases">
        <authorList>
            <person name="Kallberg Y."/>
            <person name="Tangrot J."/>
            <person name="Rosling A."/>
        </authorList>
    </citation>
    <scope>NUCLEOTIDE SEQUENCE [LARGE SCALE GENOMIC DNA]</scope>
    <source>
        <strain evidence="1 2">120-4 pot B 10/14</strain>
    </source>
</reference>
<keyword evidence="2" id="KW-1185">Reference proteome</keyword>
<name>A0ABN7XB12_GIGMA</name>
<feature type="non-terminal residue" evidence="1">
    <location>
        <position position="1"/>
    </location>
</feature>
<dbReference type="EMBL" id="CAJVQB010107335">
    <property type="protein sequence ID" value="CAG8851679.1"/>
    <property type="molecule type" value="Genomic_DNA"/>
</dbReference>
<evidence type="ECO:0000313" key="2">
    <source>
        <dbReference type="Proteomes" id="UP000789901"/>
    </source>
</evidence>
<gene>
    <name evidence="1" type="ORF">GMARGA_LOCUS40863</name>
</gene>
<evidence type="ECO:0000313" key="1">
    <source>
        <dbReference type="EMBL" id="CAG8851679.1"/>
    </source>
</evidence>
<feature type="non-terminal residue" evidence="1">
    <location>
        <position position="96"/>
    </location>
</feature>